<dbReference type="Proteomes" id="UP000031036">
    <property type="component" value="Unassembled WGS sequence"/>
</dbReference>
<feature type="domain" description="Ras/Rap GTPase-activating protein SynGAP-like PH" evidence="1">
    <location>
        <begin position="50"/>
        <end position="156"/>
    </location>
</feature>
<keyword evidence="3" id="KW-1185">Reference proteome</keyword>
<dbReference type="OrthoDB" id="5861620at2759"/>
<dbReference type="STRING" id="6265.A0A0B2UNS2"/>
<proteinExistence type="predicted"/>
<evidence type="ECO:0000313" key="3">
    <source>
        <dbReference type="Proteomes" id="UP000031036"/>
    </source>
</evidence>
<dbReference type="OMA" id="STTSHMI"/>
<evidence type="ECO:0000259" key="1">
    <source>
        <dbReference type="Pfam" id="PF25321"/>
    </source>
</evidence>
<sequence>MRFIYNLDAGDYSTSSSVNEPDAELCTPGCHPHGANHRLIRGRVVFRRKRRTASRPDLQRSQENVCTVGSSSVYGNRWPAGGYCGQTTIEHNPIRSSRSHESLLSYSTTSHMIDMGAPDVRVHPVHPSVLDVPNCFKVANTYYACRTPVERNRWIEK</sequence>
<dbReference type="Pfam" id="PF25321">
    <property type="entry name" value="PH_RASGAP"/>
    <property type="match status" value="1"/>
</dbReference>
<name>A0A0B2UNS2_TOXCA</name>
<evidence type="ECO:0000313" key="2">
    <source>
        <dbReference type="EMBL" id="KHN70924.1"/>
    </source>
</evidence>
<dbReference type="AlphaFoldDB" id="A0A0B2UNS2"/>
<reference evidence="2 3" key="1">
    <citation type="submission" date="2014-11" db="EMBL/GenBank/DDBJ databases">
        <title>Genetic blueprint of the zoonotic pathogen Toxocara canis.</title>
        <authorList>
            <person name="Zhu X.-Q."/>
            <person name="Korhonen P.K."/>
            <person name="Cai H."/>
            <person name="Young N.D."/>
            <person name="Nejsum P."/>
            <person name="von Samson-Himmelstjerna G."/>
            <person name="Boag P.R."/>
            <person name="Tan P."/>
            <person name="Li Q."/>
            <person name="Min J."/>
            <person name="Yang Y."/>
            <person name="Wang X."/>
            <person name="Fang X."/>
            <person name="Hall R.S."/>
            <person name="Hofmann A."/>
            <person name="Sternberg P.W."/>
            <person name="Jex A.R."/>
            <person name="Gasser R.B."/>
        </authorList>
    </citation>
    <scope>NUCLEOTIDE SEQUENCE [LARGE SCALE GENOMIC DNA]</scope>
    <source>
        <strain evidence="2">PN_DK_2014</strain>
    </source>
</reference>
<organism evidence="2 3">
    <name type="scientific">Toxocara canis</name>
    <name type="common">Canine roundworm</name>
    <dbReference type="NCBI Taxonomy" id="6265"/>
    <lineage>
        <taxon>Eukaryota</taxon>
        <taxon>Metazoa</taxon>
        <taxon>Ecdysozoa</taxon>
        <taxon>Nematoda</taxon>
        <taxon>Chromadorea</taxon>
        <taxon>Rhabditida</taxon>
        <taxon>Spirurina</taxon>
        <taxon>Ascaridomorpha</taxon>
        <taxon>Ascaridoidea</taxon>
        <taxon>Toxocaridae</taxon>
        <taxon>Toxocara</taxon>
    </lineage>
</organism>
<accession>A0A0B2UNS2</accession>
<comment type="caution">
    <text evidence="2">The sequence shown here is derived from an EMBL/GenBank/DDBJ whole genome shotgun (WGS) entry which is preliminary data.</text>
</comment>
<protein>
    <submittedName>
        <fullName evidence="2">Ras GTPase-activating protein gap-2</fullName>
    </submittedName>
</protein>
<dbReference type="InterPro" id="IPR057606">
    <property type="entry name" value="SynGAP1-like_PH"/>
</dbReference>
<dbReference type="EMBL" id="JPKZ01022847">
    <property type="protein sequence ID" value="KHN70924.1"/>
    <property type="molecule type" value="Genomic_DNA"/>
</dbReference>
<gene>
    <name evidence="2" type="primary">gap-2</name>
    <name evidence="2" type="ORF">Tcan_12042</name>
</gene>